<protein>
    <submittedName>
        <fullName evidence="1">Uncharacterized protein</fullName>
    </submittedName>
</protein>
<dbReference type="EMBL" id="MN740110">
    <property type="protein sequence ID" value="QHT88155.1"/>
    <property type="molecule type" value="Genomic_DNA"/>
</dbReference>
<organism evidence="1">
    <name type="scientific">viral metagenome</name>
    <dbReference type="NCBI Taxonomy" id="1070528"/>
    <lineage>
        <taxon>unclassified sequences</taxon>
        <taxon>metagenomes</taxon>
        <taxon>organismal metagenomes</taxon>
    </lineage>
</organism>
<accession>A0A6C0I6Y3</accession>
<name>A0A6C0I6Y3_9ZZZZ</name>
<proteinExistence type="predicted"/>
<reference evidence="1" key="1">
    <citation type="journal article" date="2020" name="Nature">
        <title>Giant virus diversity and host interactions through global metagenomics.</title>
        <authorList>
            <person name="Schulz F."/>
            <person name="Roux S."/>
            <person name="Paez-Espino D."/>
            <person name="Jungbluth S."/>
            <person name="Walsh D.A."/>
            <person name="Denef V.J."/>
            <person name="McMahon K.D."/>
            <person name="Konstantinidis K.T."/>
            <person name="Eloe-Fadrosh E.A."/>
            <person name="Kyrpides N.C."/>
            <person name="Woyke T."/>
        </authorList>
    </citation>
    <scope>NUCLEOTIDE SEQUENCE</scope>
    <source>
        <strain evidence="1">GVMAG-M-3300023184-24</strain>
    </source>
</reference>
<sequence>MSSKITCISGNNKYRDNFVYGLICEYGKTDIYKFGSVIGNIYPYYKYFSDNIYIKYDEQIMENYIDNLISVYKKQNGEIDRNILIVDSNLIDLNSKSWEHLLDHYQIYKTDIIIVIDKIMEYNMEKLNRYVNVLHLIRQMYYRFKYIDNIHKTFFADKFDKDVFINIYEECTSNMLHVMMCDLDTHNYYRYIINTDCKLKIFNTYKIYDQTNIYKQRCVLSDIINI</sequence>
<dbReference type="AlphaFoldDB" id="A0A6C0I6Y3"/>
<evidence type="ECO:0000313" key="1">
    <source>
        <dbReference type="EMBL" id="QHT88155.1"/>
    </source>
</evidence>